<dbReference type="PRINTS" id="PR00480">
    <property type="entry name" value="ASTACIN"/>
</dbReference>
<evidence type="ECO:0000256" key="6">
    <source>
        <dbReference type="ARBA" id="ARBA00023049"/>
    </source>
</evidence>
<comment type="caution">
    <text evidence="12">Lacks conserved residue(s) required for the propagation of feature annotation.</text>
</comment>
<dbReference type="Gene3D" id="3.40.390.10">
    <property type="entry name" value="Collagenase (Catalytic Domain)"/>
    <property type="match status" value="1"/>
</dbReference>
<dbReference type="InterPro" id="IPR001506">
    <property type="entry name" value="Peptidase_M12A"/>
</dbReference>
<feature type="domain" description="Peptidase M12A" evidence="15">
    <location>
        <begin position="140"/>
        <end position="336"/>
    </location>
</feature>
<dbReference type="GO" id="GO:0042588">
    <property type="term" value="C:zymogen granule"/>
    <property type="evidence" value="ECO:0007669"/>
    <property type="project" value="UniProtKB-SubCell"/>
</dbReference>
<dbReference type="FunFam" id="3.40.390.10:FF:000040">
    <property type="entry name" value="Metalloendopeptidase"/>
    <property type="match status" value="1"/>
</dbReference>
<keyword evidence="9" id="KW-0325">Glycoprotein</keyword>
<evidence type="ECO:0000256" key="14">
    <source>
        <dbReference type="SAM" id="MobiDB-lite"/>
    </source>
</evidence>
<keyword evidence="5 12" id="KW-0862">Zinc</keyword>
<reference evidence="17" key="1">
    <citation type="submission" date="2024-04" db="EMBL/GenBank/DDBJ databases">
        <title>Salinicola lusitanus LLJ914,a marine bacterium isolated from the Okinawa Trough.</title>
        <authorList>
            <person name="Li J."/>
        </authorList>
    </citation>
    <scope>NUCLEOTIDE SEQUENCE [LARGE SCALE GENOMIC DNA]</scope>
</reference>
<evidence type="ECO:0000256" key="8">
    <source>
        <dbReference type="ARBA" id="ARBA00023157"/>
    </source>
</evidence>
<evidence type="ECO:0000256" key="1">
    <source>
        <dbReference type="ARBA" id="ARBA00022670"/>
    </source>
</evidence>
<comment type="subcellular location">
    <subcellularLocation>
        <location evidence="11">Zymogen granule</location>
    </subcellularLocation>
</comment>
<evidence type="ECO:0000256" key="10">
    <source>
        <dbReference type="ARBA" id="ARBA00023329"/>
    </source>
</evidence>
<feature type="binding site" evidence="12">
    <location>
        <position position="248"/>
    </location>
    <ligand>
        <name>Zn(2+)</name>
        <dbReference type="ChEBI" id="CHEBI:29105"/>
        <note>catalytic</note>
    </ligand>
</feature>
<evidence type="ECO:0000313" key="17">
    <source>
        <dbReference type="Proteomes" id="UP001460270"/>
    </source>
</evidence>
<evidence type="ECO:0000256" key="5">
    <source>
        <dbReference type="ARBA" id="ARBA00022833"/>
    </source>
</evidence>
<gene>
    <name evidence="16" type="ORF">WMY93_026935</name>
</gene>
<dbReference type="PANTHER" id="PTHR10127">
    <property type="entry name" value="DISCOIDIN, CUB, EGF, LAMININ , AND ZINC METALLOPROTEASE DOMAIN CONTAINING"/>
    <property type="match status" value="1"/>
</dbReference>
<dbReference type="SMART" id="SM00235">
    <property type="entry name" value="ZnMc"/>
    <property type="match status" value="1"/>
</dbReference>
<feature type="compositionally biased region" description="Pro residues" evidence="14">
    <location>
        <begin position="1"/>
        <end position="11"/>
    </location>
</feature>
<dbReference type="InterPro" id="IPR006026">
    <property type="entry name" value="Peptidase_Metallo"/>
</dbReference>
<evidence type="ECO:0000256" key="9">
    <source>
        <dbReference type="ARBA" id="ARBA00023180"/>
    </source>
</evidence>
<comment type="cofactor">
    <cofactor evidence="12 13">
        <name>Zn(2+)</name>
        <dbReference type="ChEBI" id="CHEBI:29105"/>
    </cofactor>
    <text evidence="12 13">Binds 1 zinc ion per subunit.</text>
</comment>
<evidence type="ECO:0000313" key="16">
    <source>
        <dbReference type="EMBL" id="KAK7883812.1"/>
    </source>
</evidence>
<accession>A0AAW0N3A4</accession>
<feature type="region of interest" description="Disordered" evidence="14">
    <location>
        <begin position="1"/>
        <end position="102"/>
    </location>
</feature>
<comment type="caution">
    <text evidence="16">The sequence shown here is derived from an EMBL/GenBank/DDBJ whole genome shotgun (WGS) entry which is preliminary data.</text>
</comment>
<dbReference type="EC" id="3.4.24.-" evidence="13"/>
<dbReference type="Pfam" id="PF01400">
    <property type="entry name" value="Astacin"/>
    <property type="match status" value="1"/>
</dbReference>
<keyword evidence="10" id="KW-0968">Cytoplasmic vesicle</keyword>
<dbReference type="PROSITE" id="PS51864">
    <property type="entry name" value="ASTACIN"/>
    <property type="match status" value="1"/>
</dbReference>
<evidence type="ECO:0000256" key="13">
    <source>
        <dbReference type="RuleBase" id="RU361183"/>
    </source>
</evidence>
<evidence type="ECO:0000256" key="2">
    <source>
        <dbReference type="ARBA" id="ARBA00022723"/>
    </source>
</evidence>
<feature type="binding site" evidence="12">
    <location>
        <position position="242"/>
    </location>
    <ligand>
        <name>Zn(2+)</name>
        <dbReference type="ChEBI" id="CHEBI:29105"/>
        <note>catalytic</note>
    </ligand>
</feature>
<dbReference type="PANTHER" id="PTHR10127:SF899">
    <property type="entry name" value="ASTACIN-LIKE METALLOENDOPEPTIDASE-RELATED"/>
    <property type="match status" value="1"/>
</dbReference>
<organism evidence="16 17">
    <name type="scientific">Mugilogobius chulae</name>
    <name type="common">yellowstripe goby</name>
    <dbReference type="NCBI Taxonomy" id="88201"/>
    <lineage>
        <taxon>Eukaryota</taxon>
        <taxon>Metazoa</taxon>
        <taxon>Chordata</taxon>
        <taxon>Craniata</taxon>
        <taxon>Vertebrata</taxon>
        <taxon>Euteleostomi</taxon>
        <taxon>Actinopterygii</taxon>
        <taxon>Neopterygii</taxon>
        <taxon>Teleostei</taxon>
        <taxon>Neoteleostei</taxon>
        <taxon>Acanthomorphata</taxon>
        <taxon>Gobiaria</taxon>
        <taxon>Gobiiformes</taxon>
        <taxon>Gobioidei</taxon>
        <taxon>Gobiidae</taxon>
        <taxon>Gobionellinae</taxon>
        <taxon>Mugilogobius</taxon>
    </lineage>
</organism>
<dbReference type="SUPFAM" id="SSF55486">
    <property type="entry name" value="Metalloproteases ('zincins'), catalytic domain"/>
    <property type="match status" value="1"/>
</dbReference>
<sequence length="336" mass="38327">MRPSRPGPGPADPLEDQNKPKDQNKPEPANRLQPTTRPPQRPLRTTLAETDHRLGPGPSLSTRGPSRRARDQLTRSRLQLTCLKPQPSDPLQGQTPPQDQDDLSVSNLLERANKNLERDGDSLLEDGDIAVHKTRLHKRNAALCVVRRCKWPKHKNGRVYVPYVLAKHYSAAQKSVIFRAFKSFSDATCVSFVPRYRQRDYLYIHSSNGCWSFIGRTGGQQKLSLKSSGCIYFGTIQHELLHALGFNHEHKRSDRDRYIRVLTQNIIKGKEHNFKKVRTLNQGTPYDYGSVMHYRNTAFSKNGRPTLVARDGHSKFGYATEMSLCDIQRVNRLYCS</sequence>
<dbReference type="Proteomes" id="UP001460270">
    <property type="component" value="Unassembled WGS sequence"/>
</dbReference>
<dbReference type="EMBL" id="JBBPFD010000020">
    <property type="protein sequence ID" value="KAK7883812.1"/>
    <property type="molecule type" value="Genomic_DNA"/>
</dbReference>
<evidence type="ECO:0000256" key="4">
    <source>
        <dbReference type="ARBA" id="ARBA00022801"/>
    </source>
</evidence>
<feature type="active site" evidence="12">
    <location>
        <position position="239"/>
    </location>
</feature>
<keyword evidence="8" id="KW-1015">Disulfide bond</keyword>
<evidence type="ECO:0000256" key="7">
    <source>
        <dbReference type="ARBA" id="ARBA00023145"/>
    </source>
</evidence>
<dbReference type="InterPro" id="IPR024079">
    <property type="entry name" value="MetalloPept_cat_dom_sf"/>
</dbReference>
<dbReference type="GO" id="GO:0006508">
    <property type="term" value="P:proteolysis"/>
    <property type="evidence" value="ECO:0007669"/>
    <property type="project" value="UniProtKB-KW"/>
</dbReference>
<feature type="binding site" evidence="12">
    <location>
        <position position="238"/>
    </location>
    <ligand>
        <name>Zn(2+)</name>
        <dbReference type="ChEBI" id="CHEBI:29105"/>
        <note>catalytic</note>
    </ligand>
</feature>
<keyword evidence="7" id="KW-0865">Zymogen</keyword>
<proteinExistence type="predicted"/>
<keyword evidence="4 12" id="KW-0378">Hydrolase</keyword>
<evidence type="ECO:0000256" key="11">
    <source>
        <dbReference type="ARBA" id="ARBA00024324"/>
    </source>
</evidence>
<keyword evidence="17" id="KW-1185">Reference proteome</keyword>
<evidence type="ECO:0000259" key="15">
    <source>
        <dbReference type="PROSITE" id="PS51864"/>
    </source>
</evidence>
<keyword evidence="1 12" id="KW-0645">Protease</keyword>
<dbReference type="GO" id="GO:0008270">
    <property type="term" value="F:zinc ion binding"/>
    <property type="evidence" value="ECO:0007669"/>
    <property type="project" value="UniProtKB-UniRule"/>
</dbReference>
<name>A0AAW0N3A4_9GOBI</name>
<keyword evidence="6 12" id="KW-0482">Metalloprotease</keyword>
<keyword evidence="2 12" id="KW-0479">Metal-binding</keyword>
<feature type="compositionally biased region" description="Polar residues" evidence="14">
    <location>
        <begin position="89"/>
        <end position="102"/>
    </location>
</feature>
<feature type="compositionally biased region" description="Basic and acidic residues" evidence="14">
    <location>
        <begin position="16"/>
        <end position="25"/>
    </location>
</feature>
<dbReference type="GO" id="GO:0004222">
    <property type="term" value="F:metalloendopeptidase activity"/>
    <property type="evidence" value="ECO:0007669"/>
    <property type="project" value="UniProtKB-UniRule"/>
</dbReference>
<keyword evidence="3" id="KW-0732">Signal</keyword>
<protein>
    <recommendedName>
        <fullName evidence="13">Metalloendopeptidase</fullName>
        <ecNumber evidence="13">3.4.24.-</ecNumber>
    </recommendedName>
</protein>
<evidence type="ECO:0000256" key="12">
    <source>
        <dbReference type="PROSITE-ProRule" id="PRU01211"/>
    </source>
</evidence>
<evidence type="ECO:0000256" key="3">
    <source>
        <dbReference type="ARBA" id="ARBA00022729"/>
    </source>
</evidence>
<dbReference type="AlphaFoldDB" id="A0AAW0N3A4"/>